<gene>
    <name evidence="2" type="ORF">GHK86_11810</name>
</gene>
<keyword evidence="3" id="KW-1185">Reference proteome</keyword>
<sequence length="139" mass="15171">MPLVPYVPEEEATGEVRAVYDEILASRGLTRVPNFWRAIAHDPAYLRAEWEKLKAVMAERLLDRRTKEIIAVAVSATNNCDYCLHSHTDNLRAMGMTDAELVELLAVVDFFNGSNAVASGLKVDYEPPVSEGGPGPAAG</sequence>
<dbReference type="InterPro" id="IPR029032">
    <property type="entry name" value="AhpD-like"/>
</dbReference>
<dbReference type="PANTHER" id="PTHR35446">
    <property type="entry name" value="SI:CH211-175M2.5"/>
    <property type="match status" value="1"/>
</dbReference>
<accession>A0ABW9QU71</accession>
<dbReference type="PANTHER" id="PTHR35446:SF2">
    <property type="entry name" value="CARBOXYMUCONOLACTONE DECARBOXYLASE-LIKE DOMAIN-CONTAINING PROTEIN"/>
    <property type="match status" value="1"/>
</dbReference>
<dbReference type="InterPro" id="IPR004675">
    <property type="entry name" value="AhpD_core"/>
</dbReference>
<dbReference type="InterPro" id="IPR003779">
    <property type="entry name" value="CMD-like"/>
</dbReference>
<proteinExistence type="predicted"/>
<reference evidence="2 3" key="1">
    <citation type="submission" date="2019-11" db="EMBL/GenBank/DDBJ databases">
        <title>Acidiferrimicrobium australis gen. nov., sp. nov., an acidophilic and obligately heterotrophic, member of the Actinobacteria that catalyses dissimilatory oxido- reduction of iron isolated from metal-rich acidic water in Chile.</title>
        <authorList>
            <person name="Gonzalez D."/>
            <person name="Huber K."/>
            <person name="Hedrich S."/>
            <person name="Rojas-Villalobos C."/>
            <person name="Quatrini R."/>
            <person name="Dinamarca M.A."/>
            <person name="Schwarz A."/>
            <person name="Canales C."/>
            <person name="Nancucheo I."/>
        </authorList>
    </citation>
    <scope>NUCLEOTIDE SEQUENCE [LARGE SCALE GENOMIC DNA]</scope>
    <source>
        <strain evidence="2 3">USS-CCA1</strain>
    </source>
</reference>
<dbReference type="SUPFAM" id="SSF69118">
    <property type="entry name" value="AhpD-like"/>
    <property type="match status" value="1"/>
</dbReference>
<organism evidence="2 3">
    <name type="scientific">Acidiferrimicrobium australe</name>
    <dbReference type="NCBI Taxonomy" id="2664430"/>
    <lineage>
        <taxon>Bacteria</taxon>
        <taxon>Bacillati</taxon>
        <taxon>Actinomycetota</taxon>
        <taxon>Acidimicrobiia</taxon>
        <taxon>Acidimicrobiales</taxon>
        <taxon>Acidimicrobiaceae</taxon>
        <taxon>Acidiferrimicrobium</taxon>
    </lineage>
</organism>
<dbReference type="EMBL" id="WJHE01000580">
    <property type="protein sequence ID" value="MST33400.1"/>
    <property type="molecule type" value="Genomic_DNA"/>
</dbReference>
<protein>
    <submittedName>
        <fullName evidence="2">Carboxymuconolactone decarboxylase family protein</fullName>
    </submittedName>
</protein>
<dbReference type="NCBIfam" id="TIGR00778">
    <property type="entry name" value="ahpD_dom"/>
    <property type="match status" value="1"/>
</dbReference>
<evidence type="ECO:0000313" key="2">
    <source>
        <dbReference type="EMBL" id="MST33400.1"/>
    </source>
</evidence>
<name>A0ABW9QU71_9ACTN</name>
<comment type="caution">
    <text evidence="2">The sequence shown here is derived from an EMBL/GenBank/DDBJ whole genome shotgun (WGS) entry which is preliminary data.</text>
</comment>
<dbReference type="Pfam" id="PF02627">
    <property type="entry name" value="CMD"/>
    <property type="match status" value="1"/>
</dbReference>
<feature type="domain" description="Carboxymuconolactone decarboxylase-like" evidence="1">
    <location>
        <begin position="45"/>
        <end position="123"/>
    </location>
</feature>
<evidence type="ECO:0000313" key="3">
    <source>
        <dbReference type="Proteomes" id="UP000437736"/>
    </source>
</evidence>
<dbReference type="Gene3D" id="1.20.1290.10">
    <property type="entry name" value="AhpD-like"/>
    <property type="match status" value="1"/>
</dbReference>
<evidence type="ECO:0000259" key="1">
    <source>
        <dbReference type="Pfam" id="PF02627"/>
    </source>
</evidence>
<dbReference type="Proteomes" id="UP000437736">
    <property type="component" value="Unassembled WGS sequence"/>
</dbReference>